<protein>
    <recommendedName>
        <fullName evidence="3">PIN domain-containing protein</fullName>
    </recommendedName>
</protein>
<evidence type="ECO:0000313" key="1">
    <source>
        <dbReference type="EMBL" id="TMQ75184.1"/>
    </source>
</evidence>
<dbReference type="AlphaFoldDB" id="A0A5S4EIP5"/>
<reference evidence="1 2" key="1">
    <citation type="submission" date="2019-04" db="EMBL/GenBank/DDBJ databases">
        <title>A novel phosphate-accumulating bacterium identified in bioreactor for phosphate removal from wastewater.</title>
        <authorList>
            <person name="Kotlyarov R.Y."/>
            <person name="Beletsky A.V."/>
            <person name="Kallistova A.Y."/>
            <person name="Dorofeev A.G."/>
            <person name="Nikolaev Y.Y."/>
            <person name="Pimenov N.V."/>
            <person name="Ravin N.V."/>
            <person name="Mardanov A.V."/>
        </authorList>
    </citation>
    <scope>NUCLEOTIDE SEQUENCE [LARGE SCALE GENOMIC DNA]</scope>
    <source>
        <strain evidence="1 2">Bin19</strain>
    </source>
</reference>
<evidence type="ECO:0008006" key="3">
    <source>
        <dbReference type="Google" id="ProtNLM"/>
    </source>
</evidence>
<dbReference type="Proteomes" id="UP000306324">
    <property type="component" value="Unassembled WGS sequence"/>
</dbReference>
<comment type="caution">
    <text evidence="1">The sequence shown here is derived from an EMBL/GenBank/DDBJ whole genome shotgun (WGS) entry which is preliminary data.</text>
</comment>
<proteinExistence type="predicted"/>
<keyword evidence="2" id="KW-1185">Reference proteome</keyword>
<organism evidence="1 2">
    <name type="scientific">Candidatus Accumulibacter phosphatis</name>
    <dbReference type="NCBI Taxonomy" id="327160"/>
    <lineage>
        <taxon>Bacteria</taxon>
        <taxon>Pseudomonadati</taxon>
        <taxon>Pseudomonadota</taxon>
        <taxon>Betaproteobacteria</taxon>
        <taxon>Candidatus Accumulibacter</taxon>
    </lineage>
</organism>
<name>A0A5S4EIP5_9PROT</name>
<dbReference type="PROSITE" id="PS51257">
    <property type="entry name" value="PROKAR_LIPOPROTEIN"/>
    <property type="match status" value="1"/>
</dbReference>
<sequence length="56" mass="6180">MERLPPEHSQPDRAGHWDSLIVAAALAAGCEILYSEDMRYGQVFIELKGPGSNRVP</sequence>
<gene>
    <name evidence="1" type="ORF">ACCUM_1876</name>
</gene>
<dbReference type="EMBL" id="SWAD01000113">
    <property type="protein sequence ID" value="TMQ75184.1"/>
    <property type="molecule type" value="Genomic_DNA"/>
</dbReference>
<accession>A0A5S4EIP5</accession>
<evidence type="ECO:0000313" key="2">
    <source>
        <dbReference type="Proteomes" id="UP000306324"/>
    </source>
</evidence>